<comment type="caution">
    <text evidence="1">The sequence shown here is derived from an EMBL/GenBank/DDBJ whole genome shotgun (WGS) entry which is preliminary data.</text>
</comment>
<protein>
    <recommendedName>
        <fullName evidence="3">Heparinase</fullName>
    </recommendedName>
</protein>
<dbReference type="RefSeq" id="WP_305102421.1">
    <property type="nucleotide sequence ID" value="NZ_JAUTWS010000003.1"/>
</dbReference>
<evidence type="ECO:0008006" key="3">
    <source>
        <dbReference type="Google" id="ProtNLM"/>
    </source>
</evidence>
<keyword evidence="2" id="KW-1185">Reference proteome</keyword>
<evidence type="ECO:0000313" key="2">
    <source>
        <dbReference type="Proteomes" id="UP001243009"/>
    </source>
</evidence>
<name>A0ABT9DUH4_9PROT</name>
<dbReference type="EMBL" id="JAUTWS010000003">
    <property type="protein sequence ID" value="MDO9707551.1"/>
    <property type="molecule type" value="Genomic_DNA"/>
</dbReference>
<reference evidence="1 2" key="1">
    <citation type="submission" date="2023-08" db="EMBL/GenBank/DDBJ databases">
        <title>The draft genome sequence of Paracraurococcus sp. LOR1-02.</title>
        <authorList>
            <person name="Kingkaew E."/>
            <person name="Tanasupawat S."/>
        </authorList>
    </citation>
    <scope>NUCLEOTIDE SEQUENCE [LARGE SCALE GENOMIC DNA]</scope>
    <source>
        <strain evidence="1 2">LOR1-02</strain>
    </source>
</reference>
<organism evidence="1 2">
    <name type="scientific">Paracraurococcus lichenis</name>
    <dbReference type="NCBI Taxonomy" id="3064888"/>
    <lineage>
        <taxon>Bacteria</taxon>
        <taxon>Pseudomonadati</taxon>
        <taxon>Pseudomonadota</taxon>
        <taxon>Alphaproteobacteria</taxon>
        <taxon>Acetobacterales</taxon>
        <taxon>Roseomonadaceae</taxon>
        <taxon>Paracraurococcus</taxon>
    </lineage>
</organism>
<dbReference type="Proteomes" id="UP001243009">
    <property type="component" value="Unassembled WGS sequence"/>
</dbReference>
<proteinExistence type="predicted"/>
<gene>
    <name evidence="1" type="ORF">Q7A36_04275</name>
</gene>
<sequence length="649" mass="72007">MSQDGLDPTPYAAFLMRRLFRPCGEGVEAAVETEWPTDGDVWAWADDNAKVLELLSHPALWRQFPGETAAMLRFVGGMCDGPFIFRRIGAPRLERAEGDDRRATWLHSMMHVGTDLPAGCVMLGIRFHDGRTARNLYLTGNYVAFRHRDRYVTLDVEEAITDTACTLEDGRLVASHAGDLWFEAAGGRLRLGRITYTYRVAASSMLVQAEAALDLDPEIEVADVTLTIGHDNLSHGENNVHYGRIGVLGPDGALRCHMAAEPGAVVLPAEGARYYAMGQEEMHGFALAIHSRPHAPERLRELRVVQNQPGRLHWVVAAYDFQGKHRGARLSVAEDKLLTAGGFHAEAAAYERLMREAAAAPPGAWPRDLSISYDYGVEINAFAKAYAVLAAGEAEAPPGLAAELRSLCDRYLDVYREQFVEGFWRGENTVFSRQLAFVILAAATMLRATGEERYRRDLATLVEVMLQFEQPLRDPLAGPESGFLMGLRSSRDLHVDCHSAALLALVHAAPWLPEAPIPEAIERGLNAFALVTGSIEWLGEARKVDTLGLLWTDDGGHPRISHAFWNFHVGLTLRLFRALRDSPDERLRAIHAYHAERLAVFEPLLLRQVALATREHADGLEIRSSWLSSETNSETQPWVVLGRTGHPWD</sequence>
<accession>A0ABT9DUH4</accession>
<evidence type="ECO:0000313" key="1">
    <source>
        <dbReference type="EMBL" id="MDO9707551.1"/>
    </source>
</evidence>